<evidence type="ECO:0000313" key="8">
    <source>
        <dbReference type="Proteomes" id="UP000198741"/>
    </source>
</evidence>
<accession>A0A1H0N326</accession>
<dbReference type="GO" id="GO:0022857">
    <property type="term" value="F:transmembrane transporter activity"/>
    <property type="evidence" value="ECO:0007669"/>
    <property type="project" value="InterPro"/>
</dbReference>
<feature type="transmembrane region" description="Helical" evidence="5">
    <location>
        <begin position="210"/>
        <end position="230"/>
    </location>
</feature>
<dbReference type="STRING" id="1090615.SAMN04515671_2175"/>
<comment type="subcellular location">
    <subcellularLocation>
        <location evidence="1">Cell membrane</location>
        <topology evidence="1">Multi-pass membrane protein</topology>
    </subcellularLocation>
</comment>
<keyword evidence="3 5" id="KW-1133">Transmembrane helix</keyword>
<gene>
    <name evidence="7" type="ORF">SAMN04515671_2175</name>
</gene>
<evidence type="ECO:0000256" key="5">
    <source>
        <dbReference type="SAM" id="Phobius"/>
    </source>
</evidence>
<sequence length="431" mass="44607">MFGPYIQVLRRPGAARFSAAGMLARMQMSMAGLGAVMLLSAERGSFAVAGTVSSIYALSGAAISPQVSRLIDVRGQRRVVPKQLFVHVPAIAAIIFFAVYTELTWPILALALVAGASQPIIGPLVRTRWSAMLSGDPQLRTAFAWESLIDEAVFIIGPPLATVLALQLFPAAALVLATSLLLIGTLLLLTQHSTEPAPSGRGRERRGRPAILLPGVAGITAIFALMGGIFGSFEVTTVAFAKEAGHSGVAGFLLALYAFGSLLAGLIFGVINFRASLLRQFGVAIAVLAVVTLPMPFLPSIAFVGAGLMLAGVACSPALISGMSLVERIVPAHRLTETMSWTGSGMAVGIAVATPLAGYVIDTSGASTAYWVTSGCAIGAFLIALVVLASLRRSIAAAVDVDAAAMEVAGESIVSELMPALVTTDHRSPTR</sequence>
<dbReference type="OrthoDB" id="9180256at2"/>
<protein>
    <submittedName>
        <fullName evidence="7">Predicted arabinose efflux permease, MFS family</fullName>
    </submittedName>
</protein>
<dbReference type="SUPFAM" id="SSF103473">
    <property type="entry name" value="MFS general substrate transporter"/>
    <property type="match status" value="1"/>
</dbReference>
<dbReference type="PANTHER" id="PTHR23542:SF1">
    <property type="entry name" value="MAJOR FACILITATOR SUPERFAMILY (MFS) PROFILE DOMAIN-CONTAINING PROTEIN"/>
    <property type="match status" value="1"/>
</dbReference>
<dbReference type="AlphaFoldDB" id="A0A1H0N326"/>
<feature type="transmembrane region" description="Helical" evidence="5">
    <location>
        <begin position="277"/>
        <end position="295"/>
    </location>
</feature>
<feature type="transmembrane region" description="Helical" evidence="5">
    <location>
        <begin position="250"/>
        <end position="270"/>
    </location>
</feature>
<feature type="transmembrane region" description="Helical" evidence="5">
    <location>
        <begin position="369"/>
        <end position="391"/>
    </location>
</feature>
<evidence type="ECO:0000256" key="4">
    <source>
        <dbReference type="ARBA" id="ARBA00023136"/>
    </source>
</evidence>
<dbReference type="RefSeq" id="WP_090475962.1">
    <property type="nucleotide sequence ID" value="NZ_LT629710.1"/>
</dbReference>
<name>A0A1H0N326_9ACTN</name>
<evidence type="ECO:0000256" key="3">
    <source>
        <dbReference type="ARBA" id="ARBA00022989"/>
    </source>
</evidence>
<dbReference type="Gene3D" id="1.20.1250.20">
    <property type="entry name" value="MFS general substrate transporter like domains"/>
    <property type="match status" value="2"/>
</dbReference>
<feature type="transmembrane region" description="Helical" evidence="5">
    <location>
        <begin position="172"/>
        <end position="189"/>
    </location>
</feature>
<keyword evidence="4 5" id="KW-0472">Membrane</keyword>
<dbReference type="InterPro" id="IPR011701">
    <property type="entry name" value="MFS"/>
</dbReference>
<dbReference type="InterPro" id="IPR020846">
    <property type="entry name" value="MFS_dom"/>
</dbReference>
<evidence type="ECO:0000256" key="2">
    <source>
        <dbReference type="ARBA" id="ARBA00022692"/>
    </source>
</evidence>
<evidence type="ECO:0000259" key="6">
    <source>
        <dbReference type="PROSITE" id="PS50850"/>
    </source>
</evidence>
<keyword evidence="8" id="KW-1185">Reference proteome</keyword>
<feature type="transmembrane region" description="Helical" evidence="5">
    <location>
        <begin position="301"/>
        <end position="326"/>
    </location>
</feature>
<reference evidence="7 8" key="1">
    <citation type="submission" date="2016-10" db="EMBL/GenBank/DDBJ databases">
        <authorList>
            <person name="de Groot N.N."/>
        </authorList>
    </citation>
    <scope>NUCLEOTIDE SEQUENCE [LARGE SCALE GENOMIC DNA]</scope>
    <source>
        <strain evidence="8">P4-7,KCTC 19426,CECT 7604</strain>
    </source>
</reference>
<evidence type="ECO:0000256" key="1">
    <source>
        <dbReference type="ARBA" id="ARBA00004651"/>
    </source>
</evidence>
<dbReference type="Proteomes" id="UP000198741">
    <property type="component" value="Chromosome I"/>
</dbReference>
<feature type="domain" description="Major facilitator superfamily (MFS) profile" evidence="6">
    <location>
        <begin position="212"/>
        <end position="431"/>
    </location>
</feature>
<keyword evidence="2 5" id="KW-0812">Transmembrane</keyword>
<dbReference type="PROSITE" id="PS50850">
    <property type="entry name" value="MFS"/>
    <property type="match status" value="1"/>
</dbReference>
<proteinExistence type="predicted"/>
<feature type="transmembrane region" description="Helical" evidence="5">
    <location>
        <begin position="84"/>
        <end position="101"/>
    </location>
</feature>
<dbReference type="PANTHER" id="PTHR23542">
    <property type="match status" value="1"/>
</dbReference>
<dbReference type="EMBL" id="LT629710">
    <property type="protein sequence ID" value="SDO86915.1"/>
    <property type="molecule type" value="Genomic_DNA"/>
</dbReference>
<evidence type="ECO:0000313" key="7">
    <source>
        <dbReference type="EMBL" id="SDO86915.1"/>
    </source>
</evidence>
<dbReference type="GO" id="GO:0005886">
    <property type="term" value="C:plasma membrane"/>
    <property type="evidence" value="ECO:0007669"/>
    <property type="project" value="UniProtKB-SubCell"/>
</dbReference>
<dbReference type="Pfam" id="PF07690">
    <property type="entry name" value="MFS_1"/>
    <property type="match status" value="1"/>
</dbReference>
<dbReference type="InterPro" id="IPR036259">
    <property type="entry name" value="MFS_trans_sf"/>
</dbReference>
<feature type="transmembrane region" description="Helical" evidence="5">
    <location>
        <begin position="338"/>
        <end position="357"/>
    </location>
</feature>
<organism evidence="7 8">
    <name type="scientific">Nakamurella panacisegetis</name>
    <dbReference type="NCBI Taxonomy" id="1090615"/>
    <lineage>
        <taxon>Bacteria</taxon>
        <taxon>Bacillati</taxon>
        <taxon>Actinomycetota</taxon>
        <taxon>Actinomycetes</taxon>
        <taxon>Nakamurellales</taxon>
        <taxon>Nakamurellaceae</taxon>
        <taxon>Nakamurella</taxon>
    </lineage>
</organism>